<dbReference type="Proteomes" id="UP000198707">
    <property type="component" value="Unassembled WGS sequence"/>
</dbReference>
<dbReference type="AlphaFoldDB" id="A0A1H6RDT3"/>
<evidence type="ECO:0000313" key="2">
    <source>
        <dbReference type="Proteomes" id="UP000198707"/>
    </source>
</evidence>
<protein>
    <submittedName>
        <fullName evidence="1">Uncharacterized protein</fullName>
    </submittedName>
</protein>
<dbReference type="EMBL" id="FNYV01000001">
    <property type="protein sequence ID" value="SEI49960.1"/>
    <property type="molecule type" value="Genomic_DNA"/>
</dbReference>
<proteinExistence type="predicted"/>
<dbReference type="InterPro" id="IPR011010">
    <property type="entry name" value="DNA_brk_join_enz"/>
</dbReference>
<evidence type="ECO:0000313" key="1">
    <source>
        <dbReference type="EMBL" id="SEI49960.1"/>
    </source>
</evidence>
<sequence length="96" mass="10539">MLALAVRRGALTTNPIRDTGQLRKPRKKVVALEREQLDDVRAAIRRWQQPLPGKSGPQPTSDLADIVDLMLATGARIGGSWRCGGKTWTSPPNTRP</sequence>
<keyword evidence="2" id="KW-1185">Reference proteome</keyword>
<accession>A0A1H6RDT3</accession>
<reference evidence="2" key="1">
    <citation type="submission" date="2016-10" db="EMBL/GenBank/DDBJ databases">
        <authorList>
            <person name="Varghese N."/>
            <person name="Submissions S."/>
        </authorList>
    </citation>
    <scope>NUCLEOTIDE SEQUENCE [LARGE SCALE GENOMIC DNA]</scope>
    <source>
        <strain evidence="2">CGMCC 4.7038</strain>
    </source>
</reference>
<dbReference type="GO" id="GO:0003677">
    <property type="term" value="F:DNA binding"/>
    <property type="evidence" value="ECO:0007669"/>
    <property type="project" value="InterPro"/>
</dbReference>
<dbReference type="SUPFAM" id="SSF56349">
    <property type="entry name" value="DNA breaking-rejoining enzymes"/>
    <property type="match status" value="1"/>
</dbReference>
<organism evidence="1 2">
    <name type="scientific">Micromonospora phaseoli</name>
    <dbReference type="NCBI Taxonomy" id="1144548"/>
    <lineage>
        <taxon>Bacteria</taxon>
        <taxon>Bacillati</taxon>
        <taxon>Actinomycetota</taxon>
        <taxon>Actinomycetes</taxon>
        <taxon>Micromonosporales</taxon>
        <taxon>Micromonosporaceae</taxon>
        <taxon>Micromonospora</taxon>
    </lineage>
</organism>
<gene>
    <name evidence="1" type="ORF">SAMN05443287_1016</name>
</gene>
<name>A0A1H6RDT3_9ACTN</name>
<dbReference type="STRING" id="1144548.SAMN05443287_1016"/>